<organism evidence="3 4">
    <name type="scientific">Bicyclus anynana</name>
    <name type="common">Squinting bush brown butterfly</name>
    <dbReference type="NCBI Taxonomy" id="110368"/>
    <lineage>
        <taxon>Eukaryota</taxon>
        <taxon>Metazoa</taxon>
        <taxon>Ecdysozoa</taxon>
        <taxon>Arthropoda</taxon>
        <taxon>Hexapoda</taxon>
        <taxon>Insecta</taxon>
        <taxon>Pterygota</taxon>
        <taxon>Neoptera</taxon>
        <taxon>Endopterygota</taxon>
        <taxon>Lepidoptera</taxon>
        <taxon>Glossata</taxon>
        <taxon>Ditrysia</taxon>
        <taxon>Papilionoidea</taxon>
        <taxon>Nymphalidae</taxon>
        <taxon>Satyrinae</taxon>
        <taxon>Satyrini</taxon>
        <taxon>Mycalesina</taxon>
        <taxon>Bicyclus</taxon>
    </lineage>
</organism>
<proteinExistence type="predicted"/>
<keyword evidence="2" id="KW-0472">Membrane</keyword>
<protein>
    <submittedName>
        <fullName evidence="4">Uncharacterized protein LOC112048019 isoform X1</fullName>
    </submittedName>
</protein>
<feature type="transmembrane region" description="Helical" evidence="2">
    <location>
        <begin position="26"/>
        <end position="45"/>
    </location>
</feature>
<evidence type="ECO:0000313" key="4">
    <source>
        <dbReference type="RefSeq" id="XP_023941120.1"/>
    </source>
</evidence>
<gene>
    <name evidence="4" type="primary">LOC112048019</name>
</gene>
<sequence>MIDCCTCCGSDRKAPVSYKNSFPKKLLVAVSVVIVLAMCVTPADARSVEHRRRHQRRPDTMAELTKDTMKRPKNSSTEQYKNATRKIKHKLRNTKRFFDQDRRRLNETKEYRDGMPVWLPAVNFVDIHFHDYRTPRKAGKSITERKFAYLMPKLHKTLKEYQVIFKRLQNVQLNTSDESFNSYVAVRKHLLSNSLAKLYSTIAEIQENMVAVKMPIPHFDESRMKLETLKTKVDATQCLKNDYIAFRGYGNLLNNWYYEFRCPLNKKSDKKCAGFHAKMKEKLGNKRYKNRNNVSITS</sequence>
<feature type="region of interest" description="Disordered" evidence="1">
    <location>
        <begin position="48"/>
        <end position="78"/>
    </location>
</feature>
<dbReference type="KEGG" id="bany:112048019"/>
<evidence type="ECO:0000313" key="3">
    <source>
        <dbReference type="Proteomes" id="UP001652582"/>
    </source>
</evidence>
<dbReference type="RefSeq" id="XP_023941120.1">
    <property type="nucleotide sequence ID" value="XM_024085352.2"/>
</dbReference>
<dbReference type="OrthoDB" id="7219262at2759"/>
<accession>A0A6J1MZW2</accession>
<keyword evidence="2" id="KW-0812">Transmembrane</keyword>
<dbReference type="AlphaFoldDB" id="A0A6J1MZW2"/>
<reference evidence="4" key="1">
    <citation type="submission" date="2025-08" db="UniProtKB">
        <authorList>
            <consortium name="RefSeq"/>
        </authorList>
    </citation>
    <scope>IDENTIFICATION</scope>
</reference>
<keyword evidence="3" id="KW-1185">Reference proteome</keyword>
<dbReference type="Proteomes" id="UP001652582">
    <property type="component" value="Chromosome 13"/>
</dbReference>
<feature type="compositionally biased region" description="Basic and acidic residues" evidence="1">
    <location>
        <begin position="57"/>
        <end position="70"/>
    </location>
</feature>
<evidence type="ECO:0000256" key="2">
    <source>
        <dbReference type="SAM" id="Phobius"/>
    </source>
</evidence>
<name>A0A6J1MZW2_BICAN</name>
<evidence type="ECO:0000256" key="1">
    <source>
        <dbReference type="SAM" id="MobiDB-lite"/>
    </source>
</evidence>
<keyword evidence="2" id="KW-1133">Transmembrane helix</keyword>
<dbReference type="GeneID" id="112048019"/>